<dbReference type="InterPro" id="IPR003390">
    <property type="entry name" value="DNA_integrity_scan_DisA_N"/>
</dbReference>
<dbReference type="EMBL" id="LGSS01000010">
    <property type="protein sequence ID" value="KNF07987.1"/>
    <property type="molecule type" value="Genomic_DNA"/>
</dbReference>
<sequence>MKEENLRKDTILDSLKIIAPGTLLREGLDNIVKANTGALIVVGDSEEVMEIVDGGFNINSEFTPASLYELAKMDGAIILSEDKKRILFANAQLVPDSSITSRETGTRHRTAERVAKQTGKLIISISQRRSVITLYKGNYKYVLKDVNEILNKANQAIQTLEKYKAVLNQAMSNLSVLEFENLVTVYDVTKVLQRTEMLMRVVIEIEKYILELGNEGRLIDMQLEELTGESEEDGLNVIRDYYLPQKGKDYIDIRREISKLSSSDELLHLTNIARILGYDDNINTLDLNVSPKGYRILSKIPRLPSNVLENVIEMFSSLQDILKASISQLDAVEGIGEVRARSIKEGLRRFQEQSLLDRHI</sequence>
<evidence type="ECO:0000256" key="10">
    <source>
        <dbReference type="ARBA" id="ARBA00023204"/>
    </source>
</evidence>
<dbReference type="InterPro" id="IPR023763">
    <property type="entry name" value="DNA_integrity_scanning_protein"/>
</dbReference>
<dbReference type="OrthoDB" id="41841at2"/>
<evidence type="ECO:0000256" key="9">
    <source>
        <dbReference type="ARBA" id="ARBA00023125"/>
    </source>
</evidence>
<dbReference type="EC" id="2.7.7.85" evidence="11"/>
<comment type="cofactor">
    <cofactor evidence="2">
        <name>Mg(2+)</name>
        <dbReference type="ChEBI" id="CHEBI:18420"/>
    </cofactor>
</comment>
<evidence type="ECO:0000256" key="7">
    <source>
        <dbReference type="ARBA" id="ARBA00022840"/>
    </source>
</evidence>
<dbReference type="PANTHER" id="PTHR34185">
    <property type="entry name" value="DIADENYLATE CYCLASE"/>
    <property type="match status" value="1"/>
</dbReference>
<accession>A0A0L0W972</accession>
<evidence type="ECO:0000256" key="4">
    <source>
        <dbReference type="ARBA" id="ARBA00022695"/>
    </source>
</evidence>
<evidence type="ECO:0000313" key="15">
    <source>
        <dbReference type="Proteomes" id="UP000037267"/>
    </source>
</evidence>
<keyword evidence="12" id="KW-0175">Coiled coil</keyword>
<dbReference type="PANTHER" id="PTHR34185:SF3">
    <property type="entry name" value="DNA INTEGRITY SCANNING PROTEIN DISA"/>
    <property type="match status" value="1"/>
</dbReference>
<keyword evidence="5" id="KW-0547">Nucleotide-binding</keyword>
<dbReference type="InterPro" id="IPR010994">
    <property type="entry name" value="RuvA_2-like"/>
</dbReference>
<dbReference type="InterPro" id="IPR018906">
    <property type="entry name" value="DNA_integrity_scan_DisA_link"/>
</dbReference>
<keyword evidence="6" id="KW-0227">DNA damage</keyword>
<dbReference type="STRING" id="1503.CLPU_10c00410"/>
<dbReference type="PROSITE" id="PS51794">
    <property type="entry name" value="DAC"/>
    <property type="match status" value="1"/>
</dbReference>
<dbReference type="GO" id="GO:0006281">
    <property type="term" value="P:DNA repair"/>
    <property type="evidence" value="ECO:0007669"/>
    <property type="project" value="UniProtKB-KW"/>
</dbReference>
<dbReference type="RefSeq" id="WP_050355638.1">
    <property type="nucleotide sequence ID" value="NZ_LGSS01000010.1"/>
</dbReference>
<dbReference type="PATRIC" id="fig|1503.3.peg.41"/>
<dbReference type="Pfam" id="PF02457">
    <property type="entry name" value="DAC"/>
    <property type="match status" value="1"/>
</dbReference>
<dbReference type="NCBIfam" id="NF010009">
    <property type="entry name" value="PRK13482.1"/>
    <property type="match status" value="1"/>
</dbReference>
<dbReference type="InterPro" id="IPR036888">
    <property type="entry name" value="DNA_integrity_DisA_N_sf"/>
</dbReference>
<dbReference type="AlphaFoldDB" id="A0A0L0W972"/>
<dbReference type="Gene3D" id="3.40.1700.10">
    <property type="entry name" value="DNA integrity scanning protein, DisA, N-terminal domain"/>
    <property type="match status" value="1"/>
</dbReference>
<protein>
    <recommendedName>
        <fullName evidence="11">diadenylate cyclase</fullName>
        <ecNumber evidence="11">2.7.7.85</ecNumber>
    </recommendedName>
</protein>
<dbReference type="GO" id="GO:0005524">
    <property type="term" value="F:ATP binding"/>
    <property type="evidence" value="ECO:0007669"/>
    <property type="project" value="UniProtKB-KW"/>
</dbReference>
<keyword evidence="4 14" id="KW-0548">Nucleotidyltransferase</keyword>
<dbReference type="InterPro" id="IPR050338">
    <property type="entry name" value="DisA"/>
</dbReference>
<name>A0A0L0W972_GOTPU</name>
<dbReference type="SUPFAM" id="SSF143597">
    <property type="entry name" value="YojJ-like"/>
    <property type="match status" value="1"/>
</dbReference>
<evidence type="ECO:0000256" key="3">
    <source>
        <dbReference type="ARBA" id="ARBA00022679"/>
    </source>
</evidence>
<comment type="catalytic activity">
    <reaction evidence="1">
        <text>2 ATP = 3',3'-c-di-AMP + 2 diphosphate</text>
        <dbReference type="Rhea" id="RHEA:35655"/>
        <dbReference type="ChEBI" id="CHEBI:30616"/>
        <dbReference type="ChEBI" id="CHEBI:33019"/>
        <dbReference type="ChEBI" id="CHEBI:71500"/>
        <dbReference type="EC" id="2.7.7.85"/>
    </reaction>
</comment>
<dbReference type="Gene3D" id="1.10.150.20">
    <property type="entry name" value="5' to 3' exonuclease, C-terminal subdomain"/>
    <property type="match status" value="1"/>
</dbReference>
<feature type="coiled-coil region" evidence="12">
    <location>
        <begin position="143"/>
        <end position="180"/>
    </location>
</feature>
<evidence type="ECO:0000259" key="13">
    <source>
        <dbReference type="PROSITE" id="PS51794"/>
    </source>
</evidence>
<dbReference type="GO" id="GO:0004016">
    <property type="term" value="F:adenylate cyclase activity"/>
    <property type="evidence" value="ECO:0007669"/>
    <property type="project" value="TreeGrafter"/>
</dbReference>
<evidence type="ECO:0000313" key="14">
    <source>
        <dbReference type="EMBL" id="KNF07987.1"/>
    </source>
</evidence>
<organism evidence="14 15">
    <name type="scientific">Gottschalkia purinilytica</name>
    <name type="common">Clostridium purinilyticum</name>
    <dbReference type="NCBI Taxonomy" id="1503"/>
    <lineage>
        <taxon>Bacteria</taxon>
        <taxon>Bacillati</taxon>
        <taxon>Bacillota</taxon>
        <taxon>Tissierellia</taxon>
        <taxon>Tissierellales</taxon>
        <taxon>Gottschalkiaceae</taxon>
        <taxon>Gottschalkia</taxon>
    </lineage>
</organism>
<dbReference type="Gene3D" id="1.20.1260.110">
    <property type="entry name" value="DNA integrity scanning linker region"/>
    <property type="match status" value="1"/>
</dbReference>
<evidence type="ECO:0000256" key="12">
    <source>
        <dbReference type="SAM" id="Coils"/>
    </source>
</evidence>
<evidence type="ECO:0000256" key="8">
    <source>
        <dbReference type="ARBA" id="ARBA00022842"/>
    </source>
</evidence>
<keyword evidence="7" id="KW-0067">ATP-binding</keyword>
<dbReference type="GO" id="GO:0106408">
    <property type="term" value="F:diadenylate cyclase activity"/>
    <property type="evidence" value="ECO:0007669"/>
    <property type="project" value="UniProtKB-EC"/>
</dbReference>
<keyword evidence="9" id="KW-0238">DNA-binding</keyword>
<keyword evidence="3 14" id="KW-0808">Transferase</keyword>
<comment type="caution">
    <text evidence="14">The sequence shown here is derived from an EMBL/GenBank/DDBJ whole genome shotgun (WGS) entry which is preliminary data.</text>
</comment>
<dbReference type="SUPFAM" id="SSF47781">
    <property type="entry name" value="RuvA domain 2-like"/>
    <property type="match status" value="1"/>
</dbReference>
<dbReference type="GO" id="GO:0003677">
    <property type="term" value="F:DNA binding"/>
    <property type="evidence" value="ECO:0007669"/>
    <property type="project" value="UniProtKB-KW"/>
</dbReference>
<keyword evidence="10" id="KW-0234">DNA repair</keyword>
<keyword evidence="15" id="KW-1185">Reference proteome</keyword>
<keyword evidence="8" id="KW-0460">Magnesium</keyword>
<feature type="domain" description="DAC" evidence="13">
    <location>
        <begin position="8"/>
        <end position="148"/>
    </location>
</feature>
<dbReference type="HAMAP" id="MF_01438">
    <property type="entry name" value="DisA"/>
    <property type="match status" value="1"/>
</dbReference>
<evidence type="ECO:0000256" key="6">
    <source>
        <dbReference type="ARBA" id="ARBA00022763"/>
    </source>
</evidence>
<evidence type="ECO:0000256" key="11">
    <source>
        <dbReference type="ARBA" id="ARBA00066492"/>
    </source>
</evidence>
<dbReference type="InterPro" id="IPR038331">
    <property type="entry name" value="DisA_sf"/>
</dbReference>
<dbReference type="Pfam" id="PF10635">
    <property type="entry name" value="DisA-linker"/>
    <property type="match status" value="1"/>
</dbReference>
<evidence type="ECO:0000256" key="5">
    <source>
        <dbReference type="ARBA" id="ARBA00022741"/>
    </source>
</evidence>
<reference evidence="15" key="1">
    <citation type="submission" date="2015-07" db="EMBL/GenBank/DDBJ databases">
        <title>Draft genome sequence of the purine-degrading Gottschalkia purinilyticum DSM 1384 (formerly Clostridium purinilyticum).</title>
        <authorList>
            <person name="Poehlein A."/>
            <person name="Schiel-Bengelsdorf B."/>
            <person name="Bengelsdorf F.R."/>
            <person name="Daniel R."/>
            <person name="Duerre P."/>
        </authorList>
    </citation>
    <scope>NUCLEOTIDE SEQUENCE [LARGE SCALE GENOMIC DNA]</scope>
    <source>
        <strain evidence="15">DSM 1384</strain>
    </source>
</reference>
<evidence type="ECO:0000256" key="1">
    <source>
        <dbReference type="ARBA" id="ARBA00000877"/>
    </source>
</evidence>
<evidence type="ECO:0000256" key="2">
    <source>
        <dbReference type="ARBA" id="ARBA00001946"/>
    </source>
</evidence>
<gene>
    <name evidence="14" type="primary">disA</name>
    <name evidence="14" type="ORF">CLPU_10c00410</name>
</gene>
<dbReference type="Proteomes" id="UP000037267">
    <property type="component" value="Unassembled WGS sequence"/>
</dbReference>
<proteinExistence type="inferred from homology"/>
<dbReference type="FunFam" id="3.40.1700.10:FF:000001">
    <property type="entry name" value="DNA integrity scanning protein DisA"/>
    <property type="match status" value="1"/>
</dbReference>